<keyword evidence="2" id="KW-1185">Reference proteome</keyword>
<accession>A0A7T8KK61</accession>
<gene>
    <name evidence="1" type="ORF">FKW44_002397</name>
</gene>
<name>A0A7T8KK61_CALRO</name>
<sequence>MYWGSHGPLSSVNHKHNIFGVPNPPPKDLRVRSSTTMIYLGSNSNAQWPTGSVGHSHDIYIGVPNPLYKGCLVPPVTTMTYWGSKSTAHRPTDSAGHNYDILGFKTYRKWAFKFSQSQL</sequence>
<organism evidence="1 2">
    <name type="scientific">Caligus rogercresseyi</name>
    <name type="common">Sea louse</name>
    <dbReference type="NCBI Taxonomy" id="217165"/>
    <lineage>
        <taxon>Eukaryota</taxon>
        <taxon>Metazoa</taxon>
        <taxon>Ecdysozoa</taxon>
        <taxon>Arthropoda</taxon>
        <taxon>Crustacea</taxon>
        <taxon>Multicrustacea</taxon>
        <taxon>Hexanauplia</taxon>
        <taxon>Copepoda</taxon>
        <taxon>Siphonostomatoida</taxon>
        <taxon>Caligidae</taxon>
        <taxon>Caligus</taxon>
    </lineage>
</organism>
<dbReference type="AlphaFoldDB" id="A0A7T8KK61"/>
<dbReference type="EMBL" id="CP045891">
    <property type="protein sequence ID" value="QQP57417.1"/>
    <property type="molecule type" value="Genomic_DNA"/>
</dbReference>
<dbReference type="Proteomes" id="UP000595437">
    <property type="component" value="Chromosome 2"/>
</dbReference>
<evidence type="ECO:0000313" key="1">
    <source>
        <dbReference type="EMBL" id="QQP57417.1"/>
    </source>
</evidence>
<protein>
    <submittedName>
        <fullName evidence="1">Uncharacterized protein</fullName>
    </submittedName>
</protein>
<evidence type="ECO:0000313" key="2">
    <source>
        <dbReference type="Proteomes" id="UP000595437"/>
    </source>
</evidence>
<reference evidence="2" key="1">
    <citation type="submission" date="2021-01" db="EMBL/GenBank/DDBJ databases">
        <title>Caligus Genome Assembly.</title>
        <authorList>
            <person name="Gallardo-Escarate C."/>
        </authorList>
    </citation>
    <scope>NUCLEOTIDE SEQUENCE [LARGE SCALE GENOMIC DNA]</scope>
</reference>
<proteinExistence type="predicted"/>